<feature type="compositionally biased region" description="Polar residues" evidence="5">
    <location>
        <begin position="203"/>
        <end position="221"/>
    </location>
</feature>
<feature type="coiled-coil region" evidence="4">
    <location>
        <begin position="347"/>
        <end position="374"/>
    </location>
</feature>
<comment type="subcellular location">
    <subcellularLocation>
        <location evidence="1">Nucleus</location>
        <location evidence="1">Nucleolus</location>
    </subcellularLocation>
</comment>
<feature type="compositionally biased region" description="Basic and acidic residues" evidence="5">
    <location>
        <begin position="24"/>
        <end position="35"/>
    </location>
</feature>
<evidence type="ECO:0000256" key="1">
    <source>
        <dbReference type="ARBA" id="ARBA00004604"/>
    </source>
</evidence>
<dbReference type="PANTHER" id="PTHR14150:SF12">
    <property type="entry name" value="U3 SMALL NUCLEOLAR RNA-ASSOCIATED PROTEIN 14 HOMOLOG A"/>
    <property type="match status" value="1"/>
</dbReference>
<feature type="compositionally biased region" description="Acidic residues" evidence="5">
    <location>
        <begin position="235"/>
        <end position="244"/>
    </location>
</feature>
<dbReference type="OMA" id="MKTENIQ"/>
<dbReference type="PANTHER" id="PTHR14150">
    <property type="entry name" value="U3 SMALL NUCLEOLAR RNA-ASSOCIATED PROTEIN 14"/>
    <property type="match status" value="1"/>
</dbReference>
<feature type="compositionally biased region" description="Basic and acidic residues" evidence="5">
    <location>
        <begin position="72"/>
        <end position="81"/>
    </location>
</feature>
<dbReference type="STRING" id="670386.D3BRY9"/>
<dbReference type="Pfam" id="PF04615">
    <property type="entry name" value="Utp14"/>
    <property type="match status" value="1"/>
</dbReference>
<organism evidence="6 7">
    <name type="scientific">Heterostelium pallidum (strain ATCC 26659 / Pp 5 / PN500)</name>
    <name type="common">Cellular slime mold</name>
    <name type="synonym">Polysphondylium pallidum</name>
    <dbReference type="NCBI Taxonomy" id="670386"/>
    <lineage>
        <taxon>Eukaryota</taxon>
        <taxon>Amoebozoa</taxon>
        <taxon>Evosea</taxon>
        <taxon>Eumycetozoa</taxon>
        <taxon>Dictyostelia</taxon>
        <taxon>Acytosteliales</taxon>
        <taxon>Acytosteliaceae</taxon>
        <taxon>Heterostelium</taxon>
    </lineage>
</organism>
<evidence type="ECO:0000256" key="5">
    <source>
        <dbReference type="SAM" id="MobiDB-lite"/>
    </source>
</evidence>
<dbReference type="GO" id="GO:0032040">
    <property type="term" value="C:small-subunit processome"/>
    <property type="evidence" value="ECO:0007669"/>
    <property type="project" value="InterPro"/>
</dbReference>
<dbReference type="InParanoid" id="D3BRY9"/>
<keyword evidence="7" id="KW-1185">Reference proteome</keyword>
<keyword evidence="2" id="KW-0597">Phosphoprotein</keyword>
<dbReference type="EMBL" id="ADBJ01000051">
    <property type="protein sequence ID" value="EFA75726.1"/>
    <property type="molecule type" value="Genomic_DNA"/>
</dbReference>
<feature type="region of interest" description="Disordered" evidence="5">
    <location>
        <begin position="203"/>
        <end position="268"/>
    </location>
</feature>
<feature type="region of interest" description="Disordered" evidence="5">
    <location>
        <begin position="300"/>
        <end position="329"/>
    </location>
</feature>
<dbReference type="GeneID" id="31366248"/>
<evidence type="ECO:0000256" key="4">
    <source>
        <dbReference type="SAM" id="Coils"/>
    </source>
</evidence>
<dbReference type="AlphaFoldDB" id="D3BRY9"/>
<accession>D3BRY9</accession>
<comment type="caution">
    <text evidence="6">The sequence shown here is derived from an EMBL/GenBank/DDBJ whole genome shotgun (WGS) entry which is preliminary data.</text>
</comment>
<dbReference type="GO" id="GO:0006364">
    <property type="term" value="P:rRNA processing"/>
    <property type="evidence" value="ECO:0007669"/>
    <property type="project" value="InterPro"/>
</dbReference>
<feature type="region of interest" description="Disordered" evidence="5">
    <location>
        <begin position="504"/>
        <end position="532"/>
    </location>
</feature>
<feature type="region of interest" description="Disordered" evidence="5">
    <location>
        <begin position="1"/>
        <end position="86"/>
    </location>
</feature>
<proteinExistence type="predicted"/>
<keyword evidence="4" id="KW-0175">Coiled coil</keyword>
<name>D3BRY9_HETP5</name>
<gene>
    <name evidence="6" type="primary">utp14</name>
    <name evidence="6" type="ORF">PPL_10779</name>
</gene>
<evidence type="ECO:0000256" key="3">
    <source>
        <dbReference type="ARBA" id="ARBA00023242"/>
    </source>
</evidence>
<protein>
    <submittedName>
        <fullName evidence="6">U3 snoRNP protein</fullName>
    </submittedName>
</protein>
<dbReference type="Proteomes" id="UP000001396">
    <property type="component" value="Unassembled WGS sequence"/>
</dbReference>
<dbReference type="FunCoup" id="D3BRY9">
    <property type="interactions" value="407"/>
</dbReference>
<dbReference type="RefSeq" id="XP_020427860.1">
    <property type="nucleotide sequence ID" value="XM_020581544.1"/>
</dbReference>
<reference evidence="6 7" key="1">
    <citation type="journal article" date="2011" name="Genome Res.">
        <title>Phylogeny-wide analysis of social amoeba genomes highlights ancient origins for complex intercellular communication.</title>
        <authorList>
            <person name="Heidel A.J."/>
            <person name="Lawal H.M."/>
            <person name="Felder M."/>
            <person name="Schilde C."/>
            <person name="Helps N.R."/>
            <person name="Tunggal B."/>
            <person name="Rivero F."/>
            <person name="John U."/>
            <person name="Schleicher M."/>
            <person name="Eichinger L."/>
            <person name="Platzer M."/>
            <person name="Noegel A.A."/>
            <person name="Schaap P."/>
            <person name="Gloeckner G."/>
        </authorList>
    </citation>
    <scope>NUCLEOTIDE SEQUENCE [LARGE SCALE GENOMIC DNA]</scope>
    <source>
        <strain evidence="7">ATCC 26659 / Pp 5 / PN500</strain>
    </source>
</reference>
<keyword evidence="3" id="KW-0539">Nucleus</keyword>
<dbReference type="InterPro" id="IPR006709">
    <property type="entry name" value="SSU_processome_Utp14"/>
</dbReference>
<feature type="compositionally biased region" description="Low complexity" evidence="5">
    <location>
        <begin position="300"/>
        <end position="313"/>
    </location>
</feature>
<feature type="compositionally biased region" description="Basic residues" evidence="5">
    <location>
        <begin position="256"/>
        <end position="267"/>
    </location>
</feature>
<evidence type="ECO:0000313" key="6">
    <source>
        <dbReference type="EMBL" id="EFA75726.1"/>
    </source>
</evidence>
<evidence type="ECO:0000313" key="7">
    <source>
        <dbReference type="Proteomes" id="UP000001396"/>
    </source>
</evidence>
<sequence>MTLRHKNNSKFMKSALKGGLTSEIRQDINERKELSKSLMGRMNRRKGEKDSDDEVDSGDDEVVAPTTKSKQQPKEITRTDVDSIDPAMSMKDRIQAKLDLLGMSEQVDLKETGINGMKFMQSKLERDLDRKLKKSVSGGSDDYEQQEEEAQMTILENENRIAVHRPVRSNKAVLSAEQLASGHTQLDQVALSGGHKMRMSEQISIGKQQQSMKTENIQGGNKKQETKSIKVNKEIDEDNLDEQMENPWLEVTKSNKSGKNKEKKKQSQKVLVDMDNIVPINNNNINNSNNKRKNVDSIDKTTTTTTTDNNINNKLEDNNSNKKRKHPGMSLITSNKQKELLLEAFARDNVEDEFAKAKQELLEQELEKHEEENAPPKQLPGWGSWTGDGIKEKKVDEAKLKREREAKLKAIAQKRSDYKNSRVVIDEKSNISGVSKYLLSKTPMHYESKEQYESTLEVPLGKDWNTRTVYQKLIEPKLSVAAGTYIKPVTRADRNHVTHQINLNKKESNKVTSLKQTNNNNNNNNNKKQKSK</sequence>
<evidence type="ECO:0000256" key="2">
    <source>
        <dbReference type="ARBA" id="ARBA00022553"/>
    </source>
</evidence>
<feature type="compositionally biased region" description="Basic and acidic residues" evidence="5">
    <location>
        <begin position="222"/>
        <end position="234"/>
    </location>
</feature>
<feature type="compositionally biased region" description="Acidic residues" evidence="5">
    <location>
        <begin position="50"/>
        <end position="62"/>
    </location>
</feature>